<protein>
    <submittedName>
        <fullName evidence="1">Transcription elongation factor TFIIS-like</fullName>
    </submittedName>
</protein>
<comment type="caution">
    <text evidence="1">The sequence shown here is derived from an EMBL/GenBank/DDBJ whole genome shotgun (WGS) entry which is preliminary data.</text>
</comment>
<proteinExistence type="predicted"/>
<sequence>MEEELLRLVESALKAAETAAEINGVSAHNCPEVCRCVALLKKLKEQPVSFDVLASTQVDKRLRHLRNHNKEKVRLVAKWLLDIWSAVIKDGLSRNRRNDKLFDNKRKVHEGEVRVLKEFVVKKKAVRETLVCKQEQQKQTEKCSDASRNKVREILAEGLRKVTGEVAEEDDEEMKEKVRACDPDKVAVSVESVMFKKLGPFNGAKKVQYRSIMFNVKDPNNKDFRRKILVGEVKPERVVGMSTEEMASDERQIVIKERNEKVLYKIQDSVEEESTGKADKEAIWLESMK</sequence>
<gene>
    <name evidence="1" type="ORF">OWV82_013839</name>
</gene>
<dbReference type="EMBL" id="CM051400">
    <property type="protein sequence ID" value="KAJ4715484.1"/>
    <property type="molecule type" value="Genomic_DNA"/>
</dbReference>
<organism evidence="1 2">
    <name type="scientific">Melia azedarach</name>
    <name type="common">Chinaberry tree</name>
    <dbReference type="NCBI Taxonomy" id="155640"/>
    <lineage>
        <taxon>Eukaryota</taxon>
        <taxon>Viridiplantae</taxon>
        <taxon>Streptophyta</taxon>
        <taxon>Embryophyta</taxon>
        <taxon>Tracheophyta</taxon>
        <taxon>Spermatophyta</taxon>
        <taxon>Magnoliopsida</taxon>
        <taxon>eudicotyledons</taxon>
        <taxon>Gunneridae</taxon>
        <taxon>Pentapetalae</taxon>
        <taxon>rosids</taxon>
        <taxon>malvids</taxon>
        <taxon>Sapindales</taxon>
        <taxon>Meliaceae</taxon>
        <taxon>Melia</taxon>
    </lineage>
</organism>
<name>A0ACC1XXP2_MELAZ</name>
<dbReference type="Proteomes" id="UP001164539">
    <property type="component" value="Chromosome 7"/>
</dbReference>
<keyword evidence="2" id="KW-1185">Reference proteome</keyword>
<evidence type="ECO:0000313" key="1">
    <source>
        <dbReference type="EMBL" id="KAJ4715484.1"/>
    </source>
</evidence>
<accession>A0ACC1XXP2</accession>
<reference evidence="1 2" key="1">
    <citation type="journal article" date="2023" name="Science">
        <title>Complex scaffold remodeling in plant triterpene biosynthesis.</title>
        <authorList>
            <person name="De La Pena R."/>
            <person name="Hodgson H."/>
            <person name="Liu J.C."/>
            <person name="Stephenson M.J."/>
            <person name="Martin A.C."/>
            <person name="Owen C."/>
            <person name="Harkess A."/>
            <person name="Leebens-Mack J."/>
            <person name="Jimenez L.E."/>
            <person name="Osbourn A."/>
            <person name="Sattely E.S."/>
        </authorList>
    </citation>
    <scope>NUCLEOTIDE SEQUENCE [LARGE SCALE GENOMIC DNA]</scope>
    <source>
        <strain evidence="2">cv. JPN11</strain>
        <tissue evidence="1">Leaf</tissue>
    </source>
</reference>
<evidence type="ECO:0000313" key="2">
    <source>
        <dbReference type="Proteomes" id="UP001164539"/>
    </source>
</evidence>